<feature type="domain" description="PAS" evidence="21">
    <location>
        <begin position="37"/>
        <end position="87"/>
    </location>
</feature>
<evidence type="ECO:0000259" key="21">
    <source>
        <dbReference type="PROSITE" id="PS50112"/>
    </source>
</evidence>
<dbReference type="Pfam" id="PF02518">
    <property type="entry name" value="HATPase_c"/>
    <property type="match status" value="1"/>
</dbReference>
<comment type="cofactor">
    <cofactor evidence="2">
        <name>[4Fe-4S] cluster</name>
        <dbReference type="ChEBI" id="CHEBI:49883"/>
    </cofactor>
</comment>
<keyword evidence="15" id="KW-0902">Two-component regulatory system</keyword>
<evidence type="ECO:0000259" key="20">
    <source>
        <dbReference type="PROSITE" id="PS50109"/>
    </source>
</evidence>
<keyword evidence="16" id="KW-0411">Iron-sulfur</keyword>
<dbReference type="InterPro" id="IPR050482">
    <property type="entry name" value="Sensor_HK_TwoCompSys"/>
</dbReference>
<evidence type="ECO:0000256" key="16">
    <source>
        <dbReference type="ARBA" id="ARBA00023014"/>
    </source>
</evidence>
<comment type="subcellular location">
    <subcellularLocation>
        <location evidence="3">Cytoplasm</location>
    </subcellularLocation>
</comment>
<dbReference type="InterPro" id="IPR005467">
    <property type="entry name" value="His_kinase_dom"/>
</dbReference>
<reference evidence="23" key="1">
    <citation type="journal article" date="2014" name="Int. J. Syst. Evol. Microbiol.">
        <title>Complete genome sequence of Corynebacterium casei LMG S-19264T (=DSM 44701T), isolated from a smear-ripened cheese.</title>
        <authorList>
            <consortium name="US DOE Joint Genome Institute (JGI-PGF)"/>
            <person name="Walter F."/>
            <person name="Albersmeier A."/>
            <person name="Kalinowski J."/>
            <person name="Ruckert C."/>
        </authorList>
    </citation>
    <scope>NUCLEOTIDE SEQUENCE</scope>
    <source>
        <strain evidence="23">CGMCC 1.15178</strain>
    </source>
</reference>
<evidence type="ECO:0000256" key="7">
    <source>
        <dbReference type="ARBA" id="ARBA00022490"/>
    </source>
</evidence>
<evidence type="ECO:0000256" key="11">
    <source>
        <dbReference type="ARBA" id="ARBA00022741"/>
    </source>
</evidence>
<dbReference type="Gene3D" id="3.30.450.20">
    <property type="entry name" value="PAS domain"/>
    <property type="match status" value="1"/>
</dbReference>
<dbReference type="CDD" id="cd16917">
    <property type="entry name" value="HATPase_UhpB-NarQ-NarX-like"/>
    <property type="match status" value="1"/>
</dbReference>
<feature type="domain" description="PAC" evidence="22">
    <location>
        <begin position="115"/>
        <end position="167"/>
    </location>
</feature>
<dbReference type="Gene3D" id="1.20.5.1930">
    <property type="match status" value="1"/>
</dbReference>
<dbReference type="InterPro" id="IPR000014">
    <property type="entry name" value="PAS"/>
</dbReference>
<dbReference type="PROSITE" id="PS50109">
    <property type="entry name" value="HIS_KIN"/>
    <property type="match status" value="1"/>
</dbReference>
<evidence type="ECO:0000256" key="4">
    <source>
        <dbReference type="ARBA" id="ARBA00012438"/>
    </source>
</evidence>
<keyword evidence="7" id="KW-0963">Cytoplasm</keyword>
<dbReference type="Pfam" id="PF13426">
    <property type="entry name" value="PAS_9"/>
    <property type="match status" value="1"/>
</dbReference>
<feature type="domain" description="Histidine kinase" evidence="20">
    <location>
        <begin position="182"/>
        <end position="369"/>
    </location>
</feature>
<dbReference type="GO" id="GO:0016020">
    <property type="term" value="C:membrane"/>
    <property type="evidence" value="ECO:0007669"/>
    <property type="project" value="InterPro"/>
</dbReference>
<dbReference type="InterPro" id="IPR035965">
    <property type="entry name" value="PAS-like_dom_sf"/>
</dbReference>
<evidence type="ECO:0000256" key="13">
    <source>
        <dbReference type="ARBA" id="ARBA00022840"/>
    </source>
</evidence>
<evidence type="ECO:0000256" key="10">
    <source>
        <dbReference type="ARBA" id="ARBA00022723"/>
    </source>
</evidence>
<dbReference type="Pfam" id="PF07730">
    <property type="entry name" value="HisKA_3"/>
    <property type="match status" value="1"/>
</dbReference>
<evidence type="ECO:0000313" key="24">
    <source>
        <dbReference type="Proteomes" id="UP000612456"/>
    </source>
</evidence>
<keyword evidence="24" id="KW-1185">Reference proteome</keyword>
<evidence type="ECO:0000256" key="6">
    <source>
        <dbReference type="ARBA" id="ARBA00022485"/>
    </source>
</evidence>
<comment type="catalytic activity">
    <reaction evidence="1">
        <text>ATP + protein L-histidine = ADP + protein N-phospho-L-histidine.</text>
        <dbReference type="EC" id="2.7.13.3"/>
    </reaction>
</comment>
<dbReference type="GO" id="GO:0051539">
    <property type="term" value="F:4 iron, 4 sulfur cluster binding"/>
    <property type="evidence" value="ECO:0007669"/>
    <property type="project" value="UniProtKB-KW"/>
</dbReference>
<dbReference type="InterPro" id="IPR004358">
    <property type="entry name" value="Sig_transdc_His_kin-like_C"/>
</dbReference>
<evidence type="ECO:0000256" key="17">
    <source>
        <dbReference type="ARBA" id="ARBA00024827"/>
    </source>
</evidence>
<dbReference type="PROSITE" id="PS50113">
    <property type="entry name" value="PAC"/>
    <property type="match status" value="1"/>
</dbReference>
<sequence>MSNASKKQDTEEIGQHVKMLLSSVDEVVQDEQSRRAIKQSLKQLADVKFALDESSIVALTDHKGRIQYVNDKFCEISQYDREELIGRDHRVINSDFHDKSFMRELWETISSGSVWFGEIRNRAKDGSHYWVSTTIVPFVDEDGKPYQFLAIRNEVTRLKQVEQELQTMISNVIRIQEDERRRFSRELHDGIGQSLFSLQIQLDRFISDQGKNNNELQLIRESVSSLMADVRGLAWELRPSVLDDLGVVPAIRTYIENYSDHYGIEVTFDCNLRRRLDVQAETAIYRIIQEALTNIAKHADVSEAKVHLSETDSEIKVQISDSGQGFDTQTRSQGVGLFSMEERARIAGGQFQLESTKEEGTTLTLIIPL</sequence>
<gene>
    <name evidence="23" type="ORF">GCM10010911_11380</name>
</gene>
<evidence type="ECO:0000256" key="12">
    <source>
        <dbReference type="ARBA" id="ARBA00022777"/>
    </source>
</evidence>
<dbReference type="EC" id="2.7.13.3" evidence="4"/>
<keyword evidence="9" id="KW-0808">Transferase</keyword>
<dbReference type="GO" id="GO:0046872">
    <property type="term" value="F:metal ion binding"/>
    <property type="evidence" value="ECO:0007669"/>
    <property type="project" value="UniProtKB-KW"/>
</dbReference>
<evidence type="ECO:0000256" key="18">
    <source>
        <dbReference type="ARBA" id="ARBA00030800"/>
    </source>
</evidence>
<keyword evidence="13" id="KW-0067">ATP-binding</keyword>
<dbReference type="EMBL" id="BMHP01000001">
    <property type="protein sequence ID" value="GGD55430.1"/>
    <property type="molecule type" value="Genomic_DNA"/>
</dbReference>
<dbReference type="AlphaFoldDB" id="A0A917DQ09"/>
<keyword evidence="12" id="KW-0418">Kinase</keyword>
<dbReference type="GO" id="GO:0000155">
    <property type="term" value="F:phosphorelay sensor kinase activity"/>
    <property type="evidence" value="ECO:0007669"/>
    <property type="project" value="InterPro"/>
</dbReference>
<dbReference type="InterPro" id="IPR003594">
    <property type="entry name" value="HATPase_dom"/>
</dbReference>
<evidence type="ECO:0000256" key="5">
    <source>
        <dbReference type="ARBA" id="ARBA00017322"/>
    </source>
</evidence>
<evidence type="ECO:0000256" key="2">
    <source>
        <dbReference type="ARBA" id="ARBA00001966"/>
    </source>
</evidence>
<evidence type="ECO:0000256" key="8">
    <source>
        <dbReference type="ARBA" id="ARBA00022553"/>
    </source>
</evidence>
<dbReference type="GO" id="GO:0005737">
    <property type="term" value="C:cytoplasm"/>
    <property type="evidence" value="ECO:0007669"/>
    <property type="project" value="UniProtKB-SubCell"/>
</dbReference>
<comment type="caution">
    <text evidence="23">The sequence shown here is derived from an EMBL/GenBank/DDBJ whole genome shotgun (WGS) entry which is preliminary data.</text>
</comment>
<evidence type="ECO:0000259" key="22">
    <source>
        <dbReference type="PROSITE" id="PS50113"/>
    </source>
</evidence>
<evidence type="ECO:0000256" key="15">
    <source>
        <dbReference type="ARBA" id="ARBA00023012"/>
    </source>
</evidence>
<keyword evidence="19" id="KW-0175">Coiled coil</keyword>
<evidence type="ECO:0000313" key="23">
    <source>
        <dbReference type="EMBL" id="GGD55430.1"/>
    </source>
</evidence>
<dbReference type="SUPFAM" id="SSF55874">
    <property type="entry name" value="ATPase domain of HSP90 chaperone/DNA topoisomerase II/histidine kinase"/>
    <property type="match status" value="1"/>
</dbReference>
<evidence type="ECO:0000256" key="3">
    <source>
        <dbReference type="ARBA" id="ARBA00004496"/>
    </source>
</evidence>
<keyword evidence="6" id="KW-0004">4Fe-4S</keyword>
<dbReference type="SMART" id="SM00387">
    <property type="entry name" value="HATPase_c"/>
    <property type="match status" value="1"/>
</dbReference>
<protein>
    <recommendedName>
        <fullName evidence="5">Oxygen sensor histidine kinase NreB</fullName>
        <ecNumber evidence="4">2.7.13.3</ecNumber>
    </recommendedName>
    <alternativeName>
        <fullName evidence="18">Nitrogen regulation protein B</fullName>
    </alternativeName>
</protein>
<dbReference type="NCBIfam" id="TIGR00229">
    <property type="entry name" value="sensory_box"/>
    <property type="match status" value="1"/>
</dbReference>
<dbReference type="SMART" id="SM00086">
    <property type="entry name" value="PAC"/>
    <property type="match status" value="1"/>
</dbReference>
<dbReference type="InterPro" id="IPR011712">
    <property type="entry name" value="Sig_transdc_His_kin_sub3_dim/P"/>
</dbReference>
<dbReference type="PROSITE" id="PS50112">
    <property type="entry name" value="PAS"/>
    <property type="match status" value="1"/>
</dbReference>
<organism evidence="23 24">
    <name type="scientific">Paenibacillus nasutitermitis</name>
    <dbReference type="NCBI Taxonomy" id="1652958"/>
    <lineage>
        <taxon>Bacteria</taxon>
        <taxon>Bacillati</taxon>
        <taxon>Bacillota</taxon>
        <taxon>Bacilli</taxon>
        <taxon>Bacillales</taxon>
        <taxon>Paenibacillaceae</taxon>
        <taxon>Paenibacillus</taxon>
    </lineage>
</organism>
<dbReference type="GO" id="GO:0005524">
    <property type="term" value="F:ATP binding"/>
    <property type="evidence" value="ECO:0007669"/>
    <property type="project" value="UniProtKB-KW"/>
</dbReference>
<dbReference type="InterPro" id="IPR036890">
    <property type="entry name" value="HATPase_C_sf"/>
</dbReference>
<evidence type="ECO:0000256" key="14">
    <source>
        <dbReference type="ARBA" id="ARBA00023004"/>
    </source>
</evidence>
<dbReference type="Gene3D" id="3.30.565.10">
    <property type="entry name" value="Histidine kinase-like ATPase, C-terminal domain"/>
    <property type="match status" value="1"/>
</dbReference>
<dbReference type="SMART" id="SM00091">
    <property type="entry name" value="PAS"/>
    <property type="match status" value="1"/>
</dbReference>
<keyword evidence="14" id="KW-0408">Iron</keyword>
<keyword evidence="11" id="KW-0547">Nucleotide-binding</keyword>
<dbReference type="PRINTS" id="PR00344">
    <property type="entry name" value="BCTRLSENSOR"/>
</dbReference>
<accession>A0A917DQ09</accession>
<keyword evidence="8" id="KW-0597">Phosphoprotein</keyword>
<proteinExistence type="predicted"/>
<evidence type="ECO:0000256" key="19">
    <source>
        <dbReference type="SAM" id="Coils"/>
    </source>
</evidence>
<dbReference type="PANTHER" id="PTHR24421">
    <property type="entry name" value="NITRATE/NITRITE SENSOR PROTEIN NARX-RELATED"/>
    <property type="match status" value="1"/>
</dbReference>
<dbReference type="GO" id="GO:0046983">
    <property type="term" value="F:protein dimerization activity"/>
    <property type="evidence" value="ECO:0007669"/>
    <property type="project" value="InterPro"/>
</dbReference>
<dbReference type="CDD" id="cd00130">
    <property type="entry name" value="PAS"/>
    <property type="match status" value="1"/>
</dbReference>
<dbReference type="PANTHER" id="PTHR24421:SF10">
    <property type="entry name" value="NITRATE_NITRITE SENSOR PROTEIN NARQ"/>
    <property type="match status" value="1"/>
</dbReference>
<dbReference type="InterPro" id="IPR001610">
    <property type="entry name" value="PAC"/>
</dbReference>
<evidence type="ECO:0000256" key="9">
    <source>
        <dbReference type="ARBA" id="ARBA00022679"/>
    </source>
</evidence>
<evidence type="ECO:0000256" key="1">
    <source>
        <dbReference type="ARBA" id="ARBA00000085"/>
    </source>
</evidence>
<keyword evidence="10" id="KW-0479">Metal-binding</keyword>
<name>A0A917DQ09_9BACL</name>
<dbReference type="SUPFAM" id="SSF55785">
    <property type="entry name" value="PYP-like sensor domain (PAS domain)"/>
    <property type="match status" value="1"/>
</dbReference>
<feature type="coiled-coil region" evidence="19">
    <location>
        <begin position="151"/>
        <end position="178"/>
    </location>
</feature>
<comment type="function">
    <text evidence="17">Member of the two-component regulatory system NreB/NreC involved in the control of dissimilatory nitrate/nitrite reduction in response to oxygen. NreB functions as a direct oxygen sensor histidine kinase which is autophosphorylated, in the absence of oxygen, probably at the conserved histidine residue, and transfers its phosphate group probably to a conserved aspartate residue of NreC. NreB/NreC activates the expression of the nitrate (narGHJI) and nitrite (nir) reductase operons, as well as the putative nitrate transporter gene narT.</text>
</comment>
<dbReference type="Proteomes" id="UP000612456">
    <property type="component" value="Unassembled WGS sequence"/>
</dbReference>
<dbReference type="InterPro" id="IPR000700">
    <property type="entry name" value="PAS-assoc_C"/>
</dbReference>
<reference evidence="23" key="2">
    <citation type="submission" date="2020-09" db="EMBL/GenBank/DDBJ databases">
        <authorList>
            <person name="Sun Q."/>
            <person name="Zhou Y."/>
        </authorList>
    </citation>
    <scope>NUCLEOTIDE SEQUENCE</scope>
    <source>
        <strain evidence="23">CGMCC 1.15178</strain>
    </source>
</reference>